<dbReference type="AlphaFoldDB" id="A0A4R3PRE8"/>
<dbReference type="InterPro" id="IPR036388">
    <property type="entry name" value="WH-like_DNA-bd_sf"/>
</dbReference>
<dbReference type="InterPro" id="IPR058163">
    <property type="entry name" value="LysR-type_TF_proteobact-type"/>
</dbReference>
<evidence type="ECO:0000256" key="2">
    <source>
        <dbReference type="ARBA" id="ARBA00023015"/>
    </source>
</evidence>
<dbReference type="Pfam" id="PF00126">
    <property type="entry name" value="HTH_1"/>
    <property type="match status" value="1"/>
</dbReference>
<dbReference type="InterPro" id="IPR000847">
    <property type="entry name" value="LysR_HTH_N"/>
</dbReference>
<dbReference type="InterPro" id="IPR005119">
    <property type="entry name" value="LysR_subst-bd"/>
</dbReference>
<dbReference type="Proteomes" id="UP000294576">
    <property type="component" value="Unassembled WGS sequence"/>
</dbReference>
<feature type="domain" description="HTH lysR-type" evidence="5">
    <location>
        <begin position="1"/>
        <end position="58"/>
    </location>
</feature>
<evidence type="ECO:0000313" key="6">
    <source>
        <dbReference type="EMBL" id="TCU06297.1"/>
    </source>
</evidence>
<evidence type="ECO:0000256" key="3">
    <source>
        <dbReference type="ARBA" id="ARBA00023125"/>
    </source>
</evidence>
<dbReference type="EMBL" id="SMBH01000032">
    <property type="protein sequence ID" value="TCU06297.1"/>
    <property type="molecule type" value="Genomic_DNA"/>
</dbReference>
<dbReference type="PROSITE" id="PS50931">
    <property type="entry name" value="HTH_LYSR"/>
    <property type="match status" value="1"/>
</dbReference>
<dbReference type="GO" id="GO:0006351">
    <property type="term" value="P:DNA-templated transcription"/>
    <property type="evidence" value="ECO:0007669"/>
    <property type="project" value="TreeGrafter"/>
</dbReference>
<dbReference type="Gene3D" id="3.40.190.290">
    <property type="match status" value="1"/>
</dbReference>
<evidence type="ECO:0000259" key="5">
    <source>
        <dbReference type="PROSITE" id="PS50931"/>
    </source>
</evidence>
<dbReference type="Pfam" id="PF03466">
    <property type="entry name" value="LysR_substrate"/>
    <property type="match status" value="1"/>
</dbReference>
<dbReference type="Gene3D" id="1.10.10.10">
    <property type="entry name" value="Winged helix-like DNA-binding domain superfamily/Winged helix DNA-binding domain"/>
    <property type="match status" value="1"/>
</dbReference>
<comment type="similarity">
    <text evidence="1">Belongs to the LysR transcriptional regulatory family.</text>
</comment>
<dbReference type="PANTHER" id="PTHR30537">
    <property type="entry name" value="HTH-TYPE TRANSCRIPTIONAL REGULATOR"/>
    <property type="match status" value="1"/>
</dbReference>
<accession>A0A4R3PRE8</accession>
<dbReference type="GO" id="GO:0003700">
    <property type="term" value="F:DNA-binding transcription factor activity"/>
    <property type="evidence" value="ECO:0007669"/>
    <property type="project" value="InterPro"/>
</dbReference>
<dbReference type="GO" id="GO:0043565">
    <property type="term" value="F:sequence-specific DNA binding"/>
    <property type="evidence" value="ECO:0007669"/>
    <property type="project" value="TreeGrafter"/>
</dbReference>
<organism evidence="6 7">
    <name type="scientific">Rhizobium sullae</name>
    <name type="common">Rhizobium hedysari</name>
    <dbReference type="NCBI Taxonomy" id="50338"/>
    <lineage>
        <taxon>Bacteria</taxon>
        <taxon>Pseudomonadati</taxon>
        <taxon>Pseudomonadota</taxon>
        <taxon>Alphaproteobacteria</taxon>
        <taxon>Hyphomicrobiales</taxon>
        <taxon>Rhizobiaceae</taxon>
        <taxon>Rhizobium/Agrobacterium group</taxon>
        <taxon>Rhizobium</taxon>
    </lineage>
</organism>
<dbReference type="PANTHER" id="PTHR30537:SF3">
    <property type="entry name" value="TRANSCRIPTIONAL REGULATORY PROTEIN"/>
    <property type="match status" value="1"/>
</dbReference>
<reference evidence="6 7" key="1">
    <citation type="submission" date="2019-03" db="EMBL/GenBank/DDBJ databases">
        <title>Genomic Encyclopedia of Type Strains, Phase IV (KMG-V): Genome sequencing to study the core and pangenomes of soil and plant-associated prokaryotes.</title>
        <authorList>
            <person name="Whitman W."/>
        </authorList>
    </citation>
    <scope>NUCLEOTIDE SEQUENCE [LARGE SCALE GENOMIC DNA]</scope>
    <source>
        <strain evidence="6 7">Hc14</strain>
    </source>
</reference>
<keyword evidence="2" id="KW-0805">Transcription regulation</keyword>
<protein>
    <submittedName>
        <fullName evidence="6">DNA-binding transcriptional LysR family regulator</fullName>
    </submittedName>
</protein>
<gene>
    <name evidence="6" type="ORF">EV132_13230</name>
</gene>
<evidence type="ECO:0000256" key="1">
    <source>
        <dbReference type="ARBA" id="ARBA00009437"/>
    </source>
</evidence>
<keyword evidence="4" id="KW-0804">Transcription</keyword>
<name>A0A4R3PRE8_RHISU</name>
<evidence type="ECO:0000256" key="4">
    <source>
        <dbReference type="ARBA" id="ARBA00023163"/>
    </source>
</evidence>
<comment type="caution">
    <text evidence="6">The sequence shown here is derived from an EMBL/GenBank/DDBJ whole genome shotgun (WGS) entry which is preliminary data.</text>
</comment>
<dbReference type="SUPFAM" id="SSF53850">
    <property type="entry name" value="Periplasmic binding protein-like II"/>
    <property type="match status" value="1"/>
</dbReference>
<dbReference type="RefSeq" id="WP_132568630.1">
    <property type="nucleotide sequence ID" value="NZ_SMBH01000032.1"/>
</dbReference>
<evidence type="ECO:0000313" key="7">
    <source>
        <dbReference type="Proteomes" id="UP000294576"/>
    </source>
</evidence>
<proteinExistence type="inferred from homology"/>
<sequence>MQWDDVRYFLALARNGSLSATSRSLNVEHSTVSRRVGNLENEIQVKLFDRLARGWVLTSEGKELYERACLIEDETLAFQRAALGTGALSGTVRISAPPILISHFMLGGLETIRTRYPDIVLELVGERREANLVRGEVDIAIRLGRPEDSGLVVRGLGSIAYRLYGTPEMVSRAETQQTFIGFDNSMPDLPQKLWLDDYVGTRCYNLRSNDMMTMMHAARDGWGIALLPCFLARTSNEVVETSQTLKPPNRPVFLLLHADVRRSQRVRAVADAINELFKSRANLLK</sequence>
<dbReference type="SUPFAM" id="SSF46785">
    <property type="entry name" value="Winged helix' DNA-binding domain"/>
    <property type="match status" value="1"/>
</dbReference>
<dbReference type="InterPro" id="IPR036390">
    <property type="entry name" value="WH_DNA-bd_sf"/>
</dbReference>
<keyword evidence="3 6" id="KW-0238">DNA-binding</keyword>